<sequence>MKRVQYPISTPTESPQKISQHIPPVNDKNGENNTVHSNTGSSDNSSIKTNLPKIIGIENFIR</sequence>
<feature type="compositionally biased region" description="Polar residues" evidence="1">
    <location>
        <begin position="31"/>
        <end position="49"/>
    </location>
</feature>
<accession>A0A177AQX6</accession>
<dbReference type="Proteomes" id="UP000078046">
    <property type="component" value="Unassembled WGS sequence"/>
</dbReference>
<gene>
    <name evidence="2" type="ORF">A3Q56_07898</name>
</gene>
<feature type="compositionally biased region" description="Polar residues" evidence="1">
    <location>
        <begin position="7"/>
        <end position="19"/>
    </location>
</feature>
<name>A0A177AQX6_9BILA</name>
<keyword evidence="3" id="KW-1185">Reference proteome</keyword>
<dbReference type="AlphaFoldDB" id="A0A177AQX6"/>
<dbReference type="EMBL" id="LWCA01001868">
    <property type="protein sequence ID" value="OAF64399.1"/>
    <property type="molecule type" value="Genomic_DNA"/>
</dbReference>
<evidence type="ECO:0000313" key="2">
    <source>
        <dbReference type="EMBL" id="OAF64399.1"/>
    </source>
</evidence>
<feature type="region of interest" description="Disordered" evidence="1">
    <location>
        <begin position="1"/>
        <end position="52"/>
    </location>
</feature>
<evidence type="ECO:0000313" key="3">
    <source>
        <dbReference type="Proteomes" id="UP000078046"/>
    </source>
</evidence>
<protein>
    <submittedName>
        <fullName evidence="2">Uncharacterized protein</fullName>
    </submittedName>
</protein>
<organism evidence="2 3">
    <name type="scientific">Intoshia linei</name>
    <dbReference type="NCBI Taxonomy" id="1819745"/>
    <lineage>
        <taxon>Eukaryota</taxon>
        <taxon>Metazoa</taxon>
        <taxon>Spiralia</taxon>
        <taxon>Lophotrochozoa</taxon>
        <taxon>Mesozoa</taxon>
        <taxon>Orthonectida</taxon>
        <taxon>Rhopaluridae</taxon>
        <taxon>Intoshia</taxon>
    </lineage>
</organism>
<comment type="caution">
    <text evidence="2">The sequence shown here is derived from an EMBL/GenBank/DDBJ whole genome shotgun (WGS) entry which is preliminary data.</text>
</comment>
<reference evidence="2 3" key="1">
    <citation type="submission" date="2016-04" db="EMBL/GenBank/DDBJ databases">
        <title>The genome of Intoshia linei affirms orthonectids as highly simplified spiralians.</title>
        <authorList>
            <person name="Mikhailov K.V."/>
            <person name="Slusarev G.S."/>
            <person name="Nikitin M.A."/>
            <person name="Logacheva M.D."/>
            <person name="Penin A."/>
            <person name="Aleoshin V."/>
            <person name="Panchin Y.V."/>
        </authorList>
    </citation>
    <scope>NUCLEOTIDE SEQUENCE [LARGE SCALE GENOMIC DNA]</scope>
    <source>
        <strain evidence="2">Intl2013</strain>
        <tissue evidence="2">Whole animal</tissue>
    </source>
</reference>
<proteinExistence type="predicted"/>
<evidence type="ECO:0000256" key="1">
    <source>
        <dbReference type="SAM" id="MobiDB-lite"/>
    </source>
</evidence>